<keyword evidence="12" id="KW-1185">Reference proteome</keyword>
<dbReference type="Proteomes" id="UP000192923">
    <property type="component" value="Unassembled WGS sequence"/>
</dbReference>
<dbReference type="InterPro" id="IPR050366">
    <property type="entry name" value="BP-dependent_transpt_permease"/>
</dbReference>
<feature type="transmembrane region" description="Helical" evidence="9">
    <location>
        <begin position="376"/>
        <end position="401"/>
    </location>
</feature>
<dbReference type="SUPFAM" id="SSF161098">
    <property type="entry name" value="MetI-like"/>
    <property type="match status" value="1"/>
</dbReference>
<evidence type="ECO:0000313" key="11">
    <source>
        <dbReference type="EMBL" id="SMF97045.1"/>
    </source>
</evidence>
<feature type="transmembrane region" description="Helical" evidence="9">
    <location>
        <begin position="279"/>
        <end position="300"/>
    </location>
</feature>
<keyword evidence="3" id="KW-1003">Cell membrane</keyword>
<dbReference type="InterPro" id="IPR000515">
    <property type="entry name" value="MetI-like"/>
</dbReference>
<feature type="transmembrane region" description="Helical" evidence="9">
    <location>
        <begin position="195"/>
        <end position="214"/>
    </location>
</feature>
<accession>A0A1Y6DBQ3</accession>
<dbReference type="EMBL" id="FXAM01000001">
    <property type="protein sequence ID" value="SMF97045.1"/>
    <property type="molecule type" value="Genomic_DNA"/>
</dbReference>
<dbReference type="Gene3D" id="1.10.3720.10">
    <property type="entry name" value="MetI-like"/>
    <property type="match status" value="1"/>
</dbReference>
<keyword evidence="5" id="KW-0571">Peptide transport</keyword>
<feature type="transmembrane region" description="Helical" evidence="9">
    <location>
        <begin position="6"/>
        <end position="28"/>
    </location>
</feature>
<evidence type="ECO:0000256" key="6">
    <source>
        <dbReference type="ARBA" id="ARBA00022927"/>
    </source>
</evidence>
<dbReference type="GO" id="GO:0015833">
    <property type="term" value="P:peptide transport"/>
    <property type="evidence" value="ECO:0007669"/>
    <property type="project" value="UniProtKB-KW"/>
</dbReference>
<evidence type="ECO:0000256" key="1">
    <source>
        <dbReference type="ARBA" id="ARBA00004651"/>
    </source>
</evidence>
<name>A0A1Y6DBQ3_9GAMM</name>
<dbReference type="InterPro" id="IPR025966">
    <property type="entry name" value="OppC_N"/>
</dbReference>
<keyword evidence="8 9" id="KW-0472">Membrane</keyword>
<evidence type="ECO:0000256" key="3">
    <source>
        <dbReference type="ARBA" id="ARBA00022475"/>
    </source>
</evidence>
<feature type="transmembrane region" description="Helical" evidence="9">
    <location>
        <begin position="428"/>
        <end position="451"/>
    </location>
</feature>
<feature type="transmembrane region" description="Helical" evidence="9">
    <location>
        <begin position="320"/>
        <end position="341"/>
    </location>
</feature>
<comment type="subcellular location">
    <subcellularLocation>
        <location evidence="1 9">Cell membrane</location>
        <topology evidence="1 9">Multi-pass membrane protein</topology>
    </subcellularLocation>
</comment>
<evidence type="ECO:0000313" key="12">
    <source>
        <dbReference type="Proteomes" id="UP000192923"/>
    </source>
</evidence>
<evidence type="ECO:0000256" key="7">
    <source>
        <dbReference type="ARBA" id="ARBA00022989"/>
    </source>
</evidence>
<dbReference type="Pfam" id="PF00528">
    <property type="entry name" value="BPD_transp_1"/>
    <property type="match status" value="1"/>
</dbReference>
<feature type="transmembrane region" description="Helical" evidence="9">
    <location>
        <begin position="40"/>
        <end position="62"/>
    </location>
</feature>
<dbReference type="AlphaFoldDB" id="A0A1Y6DBQ3"/>
<protein>
    <submittedName>
        <fullName evidence="11">Peptide/nickel transport system permease protein</fullName>
    </submittedName>
</protein>
<evidence type="ECO:0000256" key="5">
    <source>
        <dbReference type="ARBA" id="ARBA00022856"/>
    </source>
</evidence>
<keyword evidence="2 9" id="KW-0813">Transport</keyword>
<organism evidence="11 12">
    <name type="scientific">Methylomagnum ishizawai</name>
    <dbReference type="NCBI Taxonomy" id="1760988"/>
    <lineage>
        <taxon>Bacteria</taxon>
        <taxon>Pseudomonadati</taxon>
        <taxon>Pseudomonadota</taxon>
        <taxon>Gammaproteobacteria</taxon>
        <taxon>Methylococcales</taxon>
        <taxon>Methylococcaceae</taxon>
        <taxon>Methylomagnum</taxon>
    </lineage>
</organism>
<gene>
    <name evidence="11" type="ORF">SAMN02949497_4461</name>
</gene>
<dbReference type="GO" id="GO:0055085">
    <property type="term" value="P:transmembrane transport"/>
    <property type="evidence" value="ECO:0007669"/>
    <property type="project" value="InterPro"/>
</dbReference>
<comment type="similarity">
    <text evidence="9">Belongs to the binding-protein-dependent transport system permease family.</text>
</comment>
<feature type="transmembrane region" description="Helical" evidence="9">
    <location>
        <begin position="245"/>
        <end position="267"/>
    </location>
</feature>
<dbReference type="Pfam" id="PF12911">
    <property type="entry name" value="OppC_N"/>
    <property type="match status" value="1"/>
</dbReference>
<dbReference type="STRING" id="1760988.SAMN02949497_4461"/>
<evidence type="ECO:0000256" key="4">
    <source>
        <dbReference type="ARBA" id="ARBA00022692"/>
    </source>
</evidence>
<evidence type="ECO:0000256" key="8">
    <source>
        <dbReference type="ARBA" id="ARBA00023136"/>
    </source>
</evidence>
<dbReference type="InterPro" id="IPR035906">
    <property type="entry name" value="MetI-like_sf"/>
</dbReference>
<keyword evidence="6" id="KW-0653">Protein transport</keyword>
<proteinExistence type="inferred from homology"/>
<dbReference type="PANTHER" id="PTHR43386:SF24">
    <property type="entry name" value="OLIGOPEPTIDE TRANSPORT SYSTEM PERMEASE PROTEIN AMID"/>
    <property type="match status" value="1"/>
</dbReference>
<keyword evidence="7 9" id="KW-1133">Transmembrane helix</keyword>
<dbReference type="PANTHER" id="PTHR43386">
    <property type="entry name" value="OLIGOPEPTIDE TRANSPORT SYSTEM PERMEASE PROTEIN APPC"/>
    <property type="match status" value="1"/>
</dbReference>
<dbReference type="GO" id="GO:0015031">
    <property type="term" value="P:protein transport"/>
    <property type="evidence" value="ECO:0007669"/>
    <property type="project" value="UniProtKB-KW"/>
</dbReference>
<feature type="transmembrane region" description="Helical" evidence="9">
    <location>
        <begin position="154"/>
        <end position="174"/>
    </location>
</feature>
<evidence type="ECO:0000256" key="2">
    <source>
        <dbReference type="ARBA" id="ARBA00022448"/>
    </source>
</evidence>
<dbReference type="GO" id="GO:0005886">
    <property type="term" value="C:plasma membrane"/>
    <property type="evidence" value="ECO:0007669"/>
    <property type="project" value="UniProtKB-SubCell"/>
</dbReference>
<feature type="domain" description="ABC transmembrane type-1" evidence="10">
    <location>
        <begin position="241"/>
        <end position="451"/>
    </location>
</feature>
<dbReference type="OrthoDB" id="9805884at2"/>
<sequence>MNMPVFLATDLLFFLLLLALGAAVFHAARREPLRRPWRKVARNPAAMVSLVILLAFLALAVLDSIRFPPKAADGVAQYRNEPASLLDLWLAPLKSRTEKTYSAPLAAYAYAKEMIREPGGGERWDYPRLRHGGAHLADPERERLADILATGAKGLAEGFALWLLPLGLGLAGLYRRDRAGCMERLSALLRGQGEVPWRAIGLTVLALCLLGGAVGELGLKYHVLGTGKVGGDVLYQSLKSIRTGLLIGTLTTFATLPLALGFGILAGYFRGWVDDVIQYLYTTLNSIPGVLLIAAAMLVMQGYMARHEAEFASLALRADFRLLALCLILGMTSWTGLCRLLRAETLKLRELEYVQAARALGVGRGMILLRHILPNLFHLVLISVALDFSSLVLAEAVLSYINIGVDPSMDSWGNMINGARLEMARDPVVWWSLAAAFGFMFALVLSANLFADAVRDAFDPRRGD</sequence>
<dbReference type="PROSITE" id="PS50928">
    <property type="entry name" value="ABC_TM1"/>
    <property type="match status" value="1"/>
</dbReference>
<evidence type="ECO:0000259" key="10">
    <source>
        <dbReference type="PROSITE" id="PS50928"/>
    </source>
</evidence>
<evidence type="ECO:0000256" key="9">
    <source>
        <dbReference type="RuleBase" id="RU363032"/>
    </source>
</evidence>
<keyword evidence="4 9" id="KW-0812">Transmembrane</keyword>
<dbReference type="CDD" id="cd06261">
    <property type="entry name" value="TM_PBP2"/>
    <property type="match status" value="1"/>
</dbReference>
<reference evidence="11 12" key="1">
    <citation type="submission" date="2016-12" db="EMBL/GenBank/DDBJ databases">
        <authorList>
            <person name="Song W.-J."/>
            <person name="Kurnit D.M."/>
        </authorList>
    </citation>
    <scope>NUCLEOTIDE SEQUENCE [LARGE SCALE GENOMIC DNA]</scope>
    <source>
        <strain evidence="11 12">175</strain>
    </source>
</reference>